<reference evidence="1" key="1">
    <citation type="submission" date="2024-05" db="EMBL/GenBank/DDBJ databases">
        <authorList>
            <person name="Kim S."/>
            <person name="Heo J."/>
            <person name="Choi H."/>
            <person name="Choi Y."/>
            <person name="Kwon S.-W."/>
            <person name="Kim Y."/>
        </authorList>
    </citation>
    <scope>NUCLEOTIDE SEQUENCE</scope>
    <source>
        <strain evidence="1">KACC 23698</strain>
    </source>
</reference>
<organism evidence="1">
    <name type="scientific">Alsobacter sp. KACC 23698</name>
    <dbReference type="NCBI Taxonomy" id="3149229"/>
    <lineage>
        <taxon>Bacteria</taxon>
        <taxon>Pseudomonadati</taxon>
        <taxon>Pseudomonadota</taxon>
        <taxon>Alphaproteobacteria</taxon>
        <taxon>Hyphomicrobiales</taxon>
        <taxon>Alsobacteraceae</taxon>
        <taxon>Alsobacter</taxon>
    </lineage>
</organism>
<sequence>MKLPRKLLPAIEMSRQEKAAAQAERRSLLTQIAKKALESKGYAIGDSLRVPGAHGFEAAKAGETVRFGIKTAADRWLSVPRNEAGEFGLLEKVDVLLVVTLDEWPNAKEVQIYKFDPAEIIRRAKLAYDQAERLQQTGFQFLPFDKAGALRAGPGRAAGYLLEVGEIFFREMIEWTSSSEDSVAEVELEKVSPVAPEVPETTPATSRRSLTLQEAKDGLAATFGVSPDAIEITIRG</sequence>
<protein>
    <submittedName>
        <fullName evidence="1">Uncharacterized protein</fullName>
    </submittedName>
</protein>
<dbReference type="AlphaFoldDB" id="A0AAU7JCS0"/>
<gene>
    <name evidence="1" type="ORF">ABEG18_19100</name>
</gene>
<dbReference type="RefSeq" id="WP_406854637.1">
    <property type="nucleotide sequence ID" value="NZ_CP157484.1"/>
</dbReference>
<evidence type="ECO:0000313" key="1">
    <source>
        <dbReference type="EMBL" id="XBO37809.1"/>
    </source>
</evidence>
<accession>A0AAU7JCS0</accession>
<proteinExistence type="predicted"/>
<name>A0AAU7JCS0_9HYPH</name>
<dbReference type="EMBL" id="CP157484">
    <property type="protein sequence ID" value="XBO37809.1"/>
    <property type="molecule type" value="Genomic_DNA"/>
</dbReference>